<proteinExistence type="predicted"/>
<accession>A0A0A9UHS2</accession>
<name>A0A0A9UHS2_ARUDO</name>
<dbReference type="AlphaFoldDB" id="A0A0A9UHS2"/>
<organism evidence="1">
    <name type="scientific">Arundo donax</name>
    <name type="common">Giant reed</name>
    <name type="synonym">Donax arundinaceus</name>
    <dbReference type="NCBI Taxonomy" id="35708"/>
    <lineage>
        <taxon>Eukaryota</taxon>
        <taxon>Viridiplantae</taxon>
        <taxon>Streptophyta</taxon>
        <taxon>Embryophyta</taxon>
        <taxon>Tracheophyta</taxon>
        <taxon>Spermatophyta</taxon>
        <taxon>Magnoliopsida</taxon>
        <taxon>Liliopsida</taxon>
        <taxon>Poales</taxon>
        <taxon>Poaceae</taxon>
        <taxon>PACMAD clade</taxon>
        <taxon>Arundinoideae</taxon>
        <taxon>Arundineae</taxon>
        <taxon>Arundo</taxon>
    </lineage>
</organism>
<dbReference type="EMBL" id="GBRH01177861">
    <property type="protein sequence ID" value="JAE20035.1"/>
    <property type="molecule type" value="Transcribed_RNA"/>
</dbReference>
<sequence>MFQQLPPQPALSSTPQAAPEFSNSSSQWLPRRS</sequence>
<reference evidence="1" key="2">
    <citation type="journal article" date="2015" name="Data Brief">
        <title>Shoot transcriptome of the giant reed, Arundo donax.</title>
        <authorList>
            <person name="Barrero R.A."/>
            <person name="Guerrero F.D."/>
            <person name="Moolhuijzen P."/>
            <person name="Goolsby J.A."/>
            <person name="Tidwell J."/>
            <person name="Bellgard S.E."/>
            <person name="Bellgard M.I."/>
        </authorList>
    </citation>
    <scope>NUCLEOTIDE SEQUENCE</scope>
    <source>
        <tissue evidence="1">Shoot tissue taken approximately 20 cm above the soil surface</tissue>
    </source>
</reference>
<reference evidence="1" key="1">
    <citation type="submission" date="2014-09" db="EMBL/GenBank/DDBJ databases">
        <authorList>
            <person name="Magalhaes I.L.F."/>
            <person name="Oliveira U."/>
            <person name="Santos F.R."/>
            <person name="Vidigal T.H.D.A."/>
            <person name="Brescovit A.D."/>
            <person name="Santos A.J."/>
        </authorList>
    </citation>
    <scope>NUCLEOTIDE SEQUENCE</scope>
    <source>
        <tissue evidence="1">Shoot tissue taken approximately 20 cm above the soil surface</tissue>
    </source>
</reference>
<evidence type="ECO:0000313" key="1">
    <source>
        <dbReference type="EMBL" id="JAE20035.1"/>
    </source>
</evidence>
<protein>
    <submittedName>
        <fullName evidence="1">Uncharacterized protein</fullName>
    </submittedName>
</protein>